<dbReference type="Gramene" id="PRQ34628">
    <property type="protein sequence ID" value="PRQ34628"/>
    <property type="gene ID" value="RchiOBHm_Chr5g0071141"/>
</dbReference>
<evidence type="ECO:0000313" key="2">
    <source>
        <dbReference type="Proteomes" id="UP000238479"/>
    </source>
</evidence>
<reference evidence="1 2" key="1">
    <citation type="journal article" date="2018" name="Nat. Genet.">
        <title>The Rosa genome provides new insights in the design of modern roses.</title>
        <authorList>
            <person name="Bendahmane M."/>
        </authorList>
    </citation>
    <scope>NUCLEOTIDE SEQUENCE [LARGE SCALE GENOMIC DNA]</scope>
    <source>
        <strain evidence="2">cv. Old Blush</strain>
    </source>
</reference>
<dbReference type="AlphaFoldDB" id="A0A2P6QKC6"/>
<proteinExistence type="predicted"/>
<keyword evidence="2" id="KW-1185">Reference proteome</keyword>
<sequence length="50" mass="5784">MSVAMLMAEMAICPGFYIYNNLIWVRLQVKFNARTWVSKMLSPFAIIKGE</sequence>
<comment type="caution">
    <text evidence="1">The sequence shown here is derived from an EMBL/GenBank/DDBJ whole genome shotgun (WGS) entry which is preliminary data.</text>
</comment>
<organism evidence="1 2">
    <name type="scientific">Rosa chinensis</name>
    <name type="common">China rose</name>
    <dbReference type="NCBI Taxonomy" id="74649"/>
    <lineage>
        <taxon>Eukaryota</taxon>
        <taxon>Viridiplantae</taxon>
        <taxon>Streptophyta</taxon>
        <taxon>Embryophyta</taxon>
        <taxon>Tracheophyta</taxon>
        <taxon>Spermatophyta</taxon>
        <taxon>Magnoliopsida</taxon>
        <taxon>eudicotyledons</taxon>
        <taxon>Gunneridae</taxon>
        <taxon>Pentapetalae</taxon>
        <taxon>rosids</taxon>
        <taxon>fabids</taxon>
        <taxon>Rosales</taxon>
        <taxon>Rosaceae</taxon>
        <taxon>Rosoideae</taxon>
        <taxon>Rosoideae incertae sedis</taxon>
        <taxon>Rosa</taxon>
    </lineage>
</organism>
<name>A0A2P6QKC6_ROSCH</name>
<evidence type="ECO:0000313" key="1">
    <source>
        <dbReference type="EMBL" id="PRQ34628.1"/>
    </source>
</evidence>
<dbReference type="Proteomes" id="UP000238479">
    <property type="component" value="Chromosome 5"/>
</dbReference>
<accession>A0A2P6QKC6</accession>
<dbReference type="EMBL" id="PDCK01000043">
    <property type="protein sequence ID" value="PRQ34628.1"/>
    <property type="molecule type" value="Genomic_DNA"/>
</dbReference>
<gene>
    <name evidence="1" type="ORF">RchiOBHm_Chr5g0071141</name>
</gene>
<protein>
    <submittedName>
        <fullName evidence="1">Uncharacterized protein</fullName>
    </submittedName>
</protein>